<proteinExistence type="predicted"/>
<reference evidence="2 3" key="1">
    <citation type="submission" date="2019-03" db="EMBL/GenBank/DDBJ databases">
        <title>First draft genome of Liparis tanakae, snailfish: a comprehensive survey of snailfish specific genes.</title>
        <authorList>
            <person name="Kim W."/>
            <person name="Song I."/>
            <person name="Jeong J.-H."/>
            <person name="Kim D."/>
            <person name="Kim S."/>
            <person name="Ryu S."/>
            <person name="Song J.Y."/>
            <person name="Lee S.K."/>
        </authorList>
    </citation>
    <scope>NUCLEOTIDE SEQUENCE [LARGE SCALE GENOMIC DNA]</scope>
    <source>
        <tissue evidence="2">Muscle</tissue>
    </source>
</reference>
<keyword evidence="3" id="KW-1185">Reference proteome</keyword>
<evidence type="ECO:0000313" key="2">
    <source>
        <dbReference type="EMBL" id="TNN71255.1"/>
    </source>
</evidence>
<comment type="caution">
    <text evidence="2">The sequence shown here is derived from an EMBL/GenBank/DDBJ whole genome shotgun (WGS) entry which is preliminary data.</text>
</comment>
<accession>A0A4Z2I104</accession>
<dbReference type="Proteomes" id="UP000314294">
    <property type="component" value="Unassembled WGS sequence"/>
</dbReference>
<organism evidence="2 3">
    <name type="scientific">Liparis tanakae</name>
    <name type="common">Tanaka's snailfish</name>
    <dbReference type="NCBI Taxonomy" id="230148"/>
    <lineage>
        <taxon>Eukaryota</taxon>
        <taxon>Metazoa</taxon>
        <taxon>Chordata</taxon>
        <taxon>Craniata</taxon>
        <taxon>Vertebrata</taxon>
        <taxon>Euteleostomi</taxon>
        <taxon>Actinopterygii</taxon>
        <taxon>Neopterygii</taxon>
        <taxon>Teleostei</taxon>
        <taxon>Neoteleostei</taxon>
        <taxon>Acanthomorphata</taxon>
        <taxon>Eupercaria</taxon>
        <taxon>Perciformes</taxon>
        <taxon>Cottioidei</taxon>
        <taxon>Cottales</taxon>
        <taxon>Liparidae</taxon>
        <taxon>Liparis</taxon>
    </lineage>
</organism>
<gene>
    <name evidence="2" type="ORF">EYF80_018603</name>
</gene>
<evidence type="ECO:0000256" key="1">
    <source>
        <dbReference type="SAM" id="MobiDB-lite"/>
    </source>
</evidence>
<protein>
    <submittedName>
        <fullName evidence="2">Uncharacterized protein</fullName>
    </submittedName>
</protein>
<sequence>MKESRSQDQSPSDSREMDRSHDPLTGRRMAALPFPRRRLLGVLAMPPGYSSCIITPSMPSMGMSAA</sequence>
<feature type="region of interest" description="Disordered" evidence="1">
    <location>
        <begin position="1"/>
        <end position="30"/>
    </location>
</feature>
<dbReference type="AlphaFoldDB" id="A0A4Z2I104"/>
<feature type="compositionally biased region" description="Basic and acidic residues" evidence="1">
    <location>
        <begin position="13"/>
        <end position="25"/>
    </location>
</feature>
<evidence type="ECO:0000313" key="3">
    <source>
        <dbReference type="Proteomes" id="UP000314294"/>
    </source>
</evidence>
<dbReference type="EMBL" id="SRLO01000153">
    <property type="protein sequence ID" value="TNN71255.1"/>
    <property type="molecule type" value="Genomic_DNA"/>
</dbReference>
<name>A0A4Z2I104_9TELE</name>